<dbReference type="InterPro" id="IPR000045">
    <property type="entry name" value="Prepilin_IV_endopep_pep"/>
</dbReference>
<evidence type="ECO:0000256" key="1">
    <source>
        <dbReference type="ARBA" id="ARBA00004651"/>
    </source>
</evidence>
<keyword evidence="4 6" id="KW-1133">Transmembrane helix</keyword>
<keyword evidence="3 6" id="KW-0812">Transmembrane</keyword>
<dbReference type="InterPro" id="IPR052218">
    <property type="entry name" value="Preflagellin_Peptidase"/>
</dbReference>
<proteinExistence type="predicted"/>
<evidence type="ECO:0000259" key="7">
    <source>
        <dbReference type="Pfam" id="PF01478"/>
    </source>
</evidence>
<dbReference type="InterPro" id="IPR009655">
    <property type="entry name" value="Preflagellin_peptidase_C"/>
</dbReference>
<dbReference type="Gene3D" id="6.10.250.3240">
    <property type="match status" value="1"/>
</dbReference>
<accession>A0A7C4E1A3</accession>
<feature type="transmembrane region" description="Helical" evidence="6">
    <location>
        <begin position="29"/>
        <end position="50"/>
    </location>
</feature>
<dbReference type="Pfam" id="PF06847">
    <property type="entry name" value="Arc_PepC_II"/>
    <property type="match status" value="1"/>
</dbReference>
<dbReference type="AlphaFoldDB" id="A0A7C4E1A3"/>
<comment type="subcellular location">
    <subcellularLocation>
        <location evidence="1">Cell membrane</location>
        <topology evidence="1">Multi-pass membrane protein</topology>
    </subcellularLocation>
</comment>
<dbReference type="GO" id="GO:0004190">
    <property type="term" value="F:aspartic-type endopeptidase activity"/>
    <property type="evidence" value="ECO:0007669"/>
    <property type="project" value="InterPro"/>
</dbReference>
<reference evidence="9" key="1">
    <citation type="journal article" date="2020" name="mSystems">
        <title>Genome- and Community-Level Interaction Insights into Carbon Utilization and Element Cycling Functions of Hydrothermarchaeota in Hydrothermal Sediment.</title>
        <authorList>
            <person name="Zhou Z."/>
            <person name="Liu Y."/>
            <person name="Xu W."/>
            <person name="Pan J."/>
            <person name="Luo Z.H."/>
            <person name="Li M."/>
        </authorList>
    </citation>
    <scope>NUCLEOTIDE SEQUENCE [LARGE SCALE GENOMIC DNA]</scope>
    <source>
        <strain evidence="9">SpSt-613</strain>
    </source>
</reference>
<comment type="caution">
    <text evidence="9">The sequence shown here is derived from an EMBL/GenBank/DDBJ whole genome shotgun (WGS) entry which is preliminary data.</text>
</comment>
<name>A0A7C4E1A3_CALS0</name>
<evidence type="ECO:0000256" key="2">
    <source>
        <dbReference type="ARBA" id="ARBA00022475"/>
    </source>
</evidence>
<dbReference type="Pfam" id="PF01478">
    <property type="entry name" value="Peptidase_A24"/>
    <property type="match status" value="1"/>
</dbReference>
<dbReference type="GO" id="GO:0005886">
    <property type="term" value="C:plasma membrane"/>
    <property type="evidence" value="ECO:0007669"/>
    <property type="project" value="UniProtKB-SubCell"/>
</dbReference>
<dbReference type="Gene3D" id="1.20.120.1220">
    <property type="match status" value="1"/>
</dbReference>
<feature type="transmembrane region" description="Helical" evidence="6">
    <location>
        <begin position="199"/>
        <end position="221"/>
    </location>
</feature>
<feature type="transmembrane region" description="Helical" evidence="6">
    <location>
        <begin position="57"/>
        <end position="79"/>
    </location>
</feature>
<feature type="domain" description="Preflagellin peptidase C-terminal" evidence="8">
    <location>
        <begin position="166"/>
        <end position="224"/>
    </location>
</feature>
<gene>
    <name evidence="9" type="ORF">ENT82_04435</name>
</gene>
<evidence type="ECO:0000313" key="9">
    <source>
        <dbReference type="EMBL" id="HGN90358.1"/>
    </source>
</evidence>
<keyword evidence="5 6" id="KW-0472">Membrane</keyword>
<dbReference type="EMBL" id="DTAD01000043">
    <property type="protein sequence ID" value="HGN90358.1"/>
    <property type="molecule type" value="Genomic_DNA"/>
</dbReference>
<keyword evidence="2" id="KW-1003">Cell membrane</keyword>
<sequence>MEPWSTAIVSLTLLYSSYLDIRKREVDDIVWIFPSILGLLLNIYTVYVLGLDYLVRYGAAVLVSAGVGFALYYAGLYGGADAKALVTIALVQPFSYTGLQLHGVTALTVLTNGMIFSLSLPLFFAAFNSYRLLRGEKIFIGFDGEKGLRKLAALFLGTRMKKAAGKNFWGVIESVENGVRRFRFNIGIEELEKVDRDDVWVTPGIPLLVFFTAGYFFNLLAGDVMSYLFKSLTPNPI</sequence>
<evidence type="ECO:0000259" key="8">
    <source>
        <dbReference type="Pfam" id="PF06847"/>
    </source>
</evidence>
<dbReference type="PANTHER" id="PTHR36506:SF1">
    <property type="entry name" value="PREFLAGELLIN PEPTIDASE"/>
    <property type="match status" value="1"/>
</dbReference>
<protein>
    <submittedName>
        <fullName evidence="9">A24 family peptidase</fullName>
    </submittedName>
</protein>
<evidence type="ECO:0000256" key="5">
    <source>
        <dbReference type="ARBA" id="ARBA00023136"/>
    </source>
</evidence>
<evidence type="ECO:0000256" key="6">
    <source>
        <dbReference type="SAM" id="Phobius"/>
    </source>
</evidence>
<feature type="transmembrane region" description="Helical" evidence="6">
    <location>
        <begin position="99"/>
        <end position="127"/>
    </location>
</feature>
<organism evidence="9">
    <name type="scientific">Caldiarchaeum subterraneum</name>
    <dbReference type="NCBI Taxonomy" id="311458"/>
    <lineage>
        <taxon>Archaea</taxon>
        <taxon>Nitrososphaerota</taxon>
        <taxon>Candidatus Caldarchaeales</taxon>
        <taxon>Candidatus Caldarchaeaceae</taxon>
        <taxon>Candidatus Caldarchaeum</taxon>
    </lineage>
</organism>
<feature type="domain" description="Prepilin type IV endopeptidase peptidase" evidence="7">
    <location>
        <begin position="8"/>
        <end position="110"/>
    </location>
</feature>
<evidence type="ECO:0000256" key="3">
    <source>
        <dbReference type="ARBA" id="ARBA00022692"/>
    </source>
</evidence>
<dbReference type="PANTHER" id="PTHR36506">
    <property type="entry name" value="PREFLAGELLIN PEPTIDASE"/>
    <property type="match status" value="1"/>
</dbReference>
<evidence type="ECO:0000256" key="4">
    <source>
        <dbReference type="ARBA" id="ARBA00022989"/>
    </source>
</evidence>